<dbReference type="GO" id="GO:0090575">
    <property type="term" value="C:RNA polymerase II transcription regulator complex"/>
    <property type="evidence" value="ECO:0007669"/>
    <property type="project" value="TreeGrafter"/>
</dbReference>
<feature type="region of interest" description="Disordered" evidence="3">
    <location>
        <begin position="82"/>
        <end position="136"/>
    </location>
</feature>
<reference evidence="4" key="2">
    <citation type="journal article" date="2023" name="IMA Fungus">
        <title>Comparative genomic study of the Penicillium genus elucidates a diverse pangenome and 15 lateral gene transfer events.</title>
        <authorList>
            <person name="Petersen C."/>
            <person name="Sorensen T."/>
            <person name="Nielsen M.R."/>
            <person name="Sondergaard T.E."/>
            <person name="Sorensen J.L."/>
            <person name="Fitzpatrick D.A."/>
            <person name="Frisvad J.C."/>
            <person name="Nielsen K.L."/>
        </authorList>
    </citation>
    <scope>NUCLEOTIDE SEQUENCE</scope>
    <source>
        <strain evidence="4">IBT 29495</strain>
    </source>
</reference>
<feature type="compositionally biased region" description="Basic and acidic residues" evidence="3">
    <location>
        <begin position="94"/>
        <end position="120"/>
    </location>
</feature>
<evidence type="ECO:0000313" key="5">
    <source>
        <dbReference type="Proteomes" id="UP001149954"/>
    </source>
</evidence>
<protein>
    <submittedName>
        <fullName evidence="4">Uncharacterized protein</fullName>
    </submittedName>
</protein>
<evidence type="ECO:0000256" key="2">
    <source>
        <dbReference type="ARBA" id="ARBA00023242"/>
    </source>
</evidence>
<dbReference type="PANTHER" id="PTHR40621:SF6">
    <property type="entry name" value="AP-1-LIKE TRANSCRIPTION FACTOR YAP1-RELATED"/>
    <property type="match status" value="1"/>
</dbReference>
<feature type="region of interest" description="Disordered" evidence="3">
    <location>
        <begin position="204"/>
        <end position="240"/>
    </location>
</feature>
<dbReference type="Gene3D" id="1.20.5.170">
    <property type="match status" value="1"/>
</dbReference>
<keyword evidence="5" id="KW-1185">Reference proteome</keyword>
<proteinExistence type="predicted"/>
<dbReference type="EMBL" id="JAPWDS010000001">
    <property type="protein sequence ID" value="KAJ5520983.1"/>
    <property type="molecule type" value="Genomic_DNA"/>
</dbReference>
<accession>A0A9W9Y7B2</accession>
<evidence type="ECO:0000256" key="1">
    <source>
        <dbReference type="ARBA" id="ARBA00004123"/>
    </source>
</evidence>
<dbReference type="AlphaFoldDB" id="A0A9W9Y7B2"/>
<dbReference type="CDD" id="cd14688">
    <property type="entry name" value="bZIP_YAP"/>
    <property type="match status" value="1"/>
</dbReference>
<evidence type="ECO:0000313" key="4">
    <source>
        <dbReference type="EMBL" id="KAJ5520983.1"/>
    </source>
</evidence>
<organism evidence="4 5">
    <name type="scientific">Penicillium fimorum</name>
    <dbReference type="NCBI Taxonomy" id="1882269"/>
    <lineage>
        <taxon>Eukaryota</taxon>
        <taxon>Fungi</taxon>
        <taxon>Dikarya</taxon>
        <taxon>Ascomycota</taxon>
        <taxon>Pezizomycotina</taxon>
        <taxon>Eurotiomycetes</taxon>
        <taxon>Eurotiomycetidae</taxon>
        <taxon>Eurotiales</taxon>
        <taxon>Aspergillaceae</taxon>
        <taxon>Penicillium</taxon>
    </lineage>
</organism>
<dbReference type="PANTHER" id="PTHR40621">
    <property type="entry name" value="TRANSCRIPTION FACTOR KAPC-RELATED"/>
    <property type="match status" value="1"/>
</dbReference>
<dbReference type="InterPro" id="IPR046347">
    <property type="entry name" value="bZIP_sf"/>
</dbReference>
<dbReference type="GO" id="GO:0001228">
    <property type="term" value="F:DNA-binding transcription activator activity, RNA polymerase II-specific"/>
    <property type="evidence" value="ECO:0007669"/>
    <property type="project" value="TreeGrafter"/>
</dbReference>
<dbReference type="InterPro" id="IPR050936">
    <property type="entry name" value="AP-1-like"/>
</dbReference>
<comment type="caution">
    <text evidence="4">The sequence shown here is derived from an EMBL/GenBank/DDBJ whole genome shotgun (WGS) entry which is preliminary data.</text>
</comment>
<evidence type="ECO:0000256" key="3">
    <source>
        <dbReference type="SAM" id="MobiDB-lite"/>
    </source>
</evidence>
<reference evidence="4" key="1">
    <citation type="submission" date="2022-12" db="EMBL/GenBank/DDBJ databases">
        <authorList>
            <person name="Petersen C."/>
        </authorList>
    </citation>
    <scope>NUCLEOTIDE SEQUENCE</scope>
    <source>
        <strain evidence="4">IBT 29495</strain>
    </source>
</reference>
<dbReference type="OrthoDB" id="2590011at2759"/>
<sequence length="464" mass="51475">MALSGGVYPMDHSMEYSGESLVFQQVNTILHIVRVGLNLLSLGTDVPPARPTAPECTVRDMVEEPHTPSNKGFGAEIFKLFGGGSIGNNGPKKTTRDGQQPKRRGPKPDSKPALTRRQELNRQAQRTHRERKEKYMRGLEVEVSRLREAYTTEIMDANTAIHQHKEMMHWMRVENEILKEILAANGIQYEAEVERRRVERPFQSSPVTVAPSSTASQTAPLAHSVSNHNTTPATTISSGMSPRANGIDHSEISPTIGYPSQQPVYHASAGEHSMNMDHSSRGPIDTMQPMPIMPGGVFETDPQLQVDFILTLEGPCREHTDYLCRRSITEADDEDMPFSGHALMATCPPPSYIAKTTHEQPYPHKTPDLPHANLSTLLNLSRQLVTDGQITPIMALQCLKNHDLYPTLRRDDIKIIMDTLNTKVRCYGFGAVVEDFELIDCLSSVLGTKVELGVSGRADDSMYG</sequence>
<dbReference type="SUPFAM" id="SSF57959">
    <property type="entry name" value="Leucine zipper domain"/>
    <property type="match status" value="1"/>
</dbReference>
<name>A0A9W9Y7B2_9EURO</name>
<comment type="subcellular location">
    <subcellularLocation>
        <location evidence="1">Nucleus</location>
    </subcellularLocation>
</comment>
<gene>
    <name evidence="4" type="ORF">N7463_001436</name>
</gene>
<keyword evidence="2" id="KW-0539">Nucleus</keyword>
<dbReference type="Proteomes" id="UP001149954">
    <property type="component" value="Unassembled WGS sequence"/>
</dbReference>
<dbReference type="GO" id="GO:0000976">
    <property type="term" value="F:transcription cis-regulatory region binding"/>
    <property type="evidence" value="ECO:0007669"/>
    <property type="project" value="InterPro"/>
</dbReference>